<accession>A0AAW6TIQ6</accession>
<dbReference type="Proteomes" id="UP001228643">
    <property type="component" value="Unassembled WGS sequence"/>
</dbReference>
<keyword evidence="1" id="KW-0732">Signal</keyword>
<feature type="signal peptide" evidence="1">
    <location>
        <begin position="1"/>
        <end position="18"/>
    </location>
</feature>
<proteinExistence type="predicted"/>
<evidence type="ECO:0000313" key="3">
    <source>
        <dbReference type="Proteomes" id="UP001228643"/>
    </source>
</evidence>
<dbReference type="EMBL" id="JASCRY010000002">
    <property type="protein sequence ID" value="MDI5949512.1"/>
    <property type="molecule type" value="Genomic_DNA"/>
</dbReference>
<keyword evidence="3" id="KW-1185">Reference proteome</keyword>
<dbReference type="RefSeq" id="WP_282715603.1">
    <property type="nucleotide sequence ID" value="NZ_JASCRY010000002.1"/>
</dbReference>
<evidence type="ECO:0000256" key="1">
    <source>
        <dbReference type="SAM" id="SignalP"/>
    </source>
</evidence>
<dbReference type="AlphaFoldDB" id="A0AAW6TIQ6"/>
<name>A0AAW6TIQ6_9FLAO</name>
<reference evidence="2 3" key="1">
    <citation type="submission" date="2023-04" db="EMBL/GenBank/DDBJ databases">
        <title>Two novel species of Flavobacterium.</title>
        <authorList>
            <person name="Liu Q."/>
            <person name="Xin Y.-H."/>
        </authorList>
    </citation>
    <scope>NUCLEOTIDE SEQUENCE [LARGE SCALE GENOMIC DNA]</scope>
    <source>
        <strain evidence="2 3">LB2P87</strain>
    </source>
</reference>
<organism evidence="2 3">
    <name type="scientific">Flavobacterium yafengii</name>
    <dbReference type="NCBI Taxonomy" id="3041253"/>
    <lineage>
        <taxon>Bacteria</taxon>
        <taxon>Pseudomonadati</taxon>
        <taxon>Bacteroidota</taxon>
        <taxon>Flavobacteriia</taxon>
        <taxon>Flavobacteriales</taxon>
        <taxon>Flavobacteriaceae</taxon>
        <taxon>Flavobacterium</taxon>
    </lineage>
</organism>
<feature type="chain" id="PRO_5043801301" evidence="1">
    <location>
        <begin position="19"/>
        <end position="173"/>
    </location>
</feature>
<evidence type="ECO:0000313" key="2">
    <source>
        <dbReference type="EMBL" id="MDI5949512.1"/>
    </source>
</evidence>
<protein>
    <submittedName>
        <fullName evidence="2">Uncharacterized protein</fullName>
    </submittedName>
</protein>
<gene>
    <name evidence="2" type="ORF">QLS97_07615</name>
</gene>
<comment type="caution">
    <text evidence="2">The sequence shown here is derived from an EMBL/GenBank/DDBJ whole genome shotgun (WGS) entry which is preliminary data.</text>
</comment>
<sequence>MKYILTFALIFFTSLFFGQGNKTEEPAMFFDSNLVSTNSMEYIDPNEIESVNVIKKDTTINGVLHRGQINITSKNPKKYDFISLEQIKSEFTKIKSNDVIYMVNRAFITDNIETFKLDRNYILEVEVTNSEEFYNLRKSDAKFDIINILGKTKENLENKNKILLRGHEAIGVK</sequence>